<keyword evidence="5 10" id="KW-0133">Cell shape</keyword>
<dbReference type="UniPathway" id="UPA00219"/>
<dbReference type="InterPro" id="IPR007235">
    <property type="entry name" value="Glyco_trans_28_C"/>
</dbReference>
<evidence type="ECO:0000256" key="7">
    <source>
        <dbReference type="ARBA" id="ARBA00023136"/>
    </source>
</evidence>
<comment type="similarity">
    <text evidence="10">Belongs to the glycosyltransferase 28 family. MurG subfamily.</text>
</comment>
<dbReference type="GO" id="GO:0051301">
    <property type="term" value="P:cell division"/>
    <property type="evidence" value="ECO:0007669"/>
    <property type="project" value="UniProtKB-KW"/>
</dbReference>
<feature type="binding site" evidence="10">
    <location>
        <position position="298"/>
    </location>
    <ligand>
        <name>UDP-N-acetyl-alpha-D-glucosamine</name>
        <dbReference type="ChEBI" id="CHEBI:57705"/>
    </ligand>
</feature>
<evidence type="ECO:0000256" key="4">
    <source>
        <dbReference type="ARBA" id="ARBA00022679"/>
    </source>
</evidence>
<feature type="domain" description="Glycosyl transferase family 28 C-terminal" evidence="12">
    <location>
        <begin position="191"/>
        <end position="356"/>
    </location>
</feature>
<dbReference type="GO" id="GO:0071555">
    <property type="term" value="P:cell wall organization"/>
    <property type="evidence" value="ECO:0007669"/>
    <property type="project" value="UniProtKB-KW"/>
</dbReference>
<feature type="binding site" evidence="10">
    <location>
        <begin position="10"/>
        <end position="12"/>
    </location>
    <ligand>
        <name>UDP-N-acetyl-alpha-D-glucosamine</name>
        <dbReference type="ChEBI" id="CHEBI:57705"/>
    </ligand>
</feature>
<dbReference type="HAMAP" id="MF_00033">
    <property type="entry name" value="MurG"/>
    <property type="match status" value="1"/>
</dbReference>
<reference evidence="13 14" key="1">
    <citation type="submission" date="2019-08" db="EMBL/GenBank/DDBJ databases">
        <title>In-depth cultivation of the pig gut microbiome towards novel bacterial diversity and tailored functional studies.</title>
        <authorList>
            <person name="Wylensek D."/>
            <person name="Hitch T.C.A."/>
            <person name="Clavel T."/>
        </authorList>
    </citation>
    <scope>NUCLEOTIDE SEQUENCE [LARGE SCALE GENOMIC DNA]</scope>
    <source>
        <strain evidence="13 14">WCA-SAB-591-4A-A</strain>
    </source>
</reference>
<dbReference type="Proteomes" id="UP000440713">
    <property type="component" value="Unassembled WGS sequence"/>
</dbReference>
<dbReference type="InterPro" id="IPR006009">
    <property type="entry name" value="GlcNAc_MurG"/>
</dbReference>
<evidence type="ECO:0000313" key="13">
    <source>
        <dbReference type="EMBL" id="MST61882.1"/>
    </source>
</evidence>
<protein>
    <recommendedName>
        <fullName evidence="10">UDP-N-acetylglucosamine--N-acetylmuramyl-(pentapeptide) pyrophosphoryl-undecaprenol N-acetylglucosamine transferase</fullName>
        <ecNumber evidence="10">2.4.1.227</ecNumber>
    </recommendedName>
    <alternativeName>
        <fullName evidence="10">Undecaprenyl-PP-MurNAc-pentapeptide-UDPGlcNAc GlcNAc transferase</fullName>
    </alternativeName>
</protein>
<dbReference type="GO" id="GO:0008360">
    <property type="term" value="P:regulation of cell shape"/>
    <property type="evidence" value="ECO:0007669"/>
    <property type="project" value="UniProtKB-KW"/>
</dbReference>
<name>A0A6N7XC54_9FIRM</name>
<evidence type="ECO:0000256" key="1">
    <source>
        <dbReference type="ARBA" id="ARBA00022475"/>
    </source>
</evidence>
<evidence type="ECO:0000256" key="8">
    <source>
        <dbReference type="ARBA" id="ARBA00023306"/>
    </source>
</evidence>
<keyword evidence="4 10" id="KW-0808">Transferase</keyword>
<comment type="caution">
    <text evidence="13">The sequence shown here is derived from an EMBL/GenBank/DDBJ whole genome shotgun (WGS) entry which is preliminary data.</text>
</comment>
<feature type="domain" description="Glycosyltransferase family 28 N-terminal" evidence="11">
    <location>
        <begin position="3"/>
        <end position="141"/>
    </location>
</feature>
<organism evidence="13 14">
    <name type="scientific">Peptostreptococcus porci</name>
    <dbReference type="NCBI Taxonomy" id="2652282"/>
    <lineage>
        <taxon>Bacteria</taxon>
        <taxon>Bacillati</taxon>
        <taxon>Bacillota</taxon>
        <taxon>Clostridia</taxon>
        <taxon>Peptostreptococcales</taxon>
        <taxon>Peptostreptococcaceae</taxon>
        <taxon>Peptostreptococcus</taxon>
    </lineage>
</organism>
<keyword evidence="14" id="KW-1185">Reference proteome</keyword>
<dbReference type="GO" id="GO:0005886">
    <property type="term" value="C:plasma membrane"/>
    <property type="evidence" value="ECO:0007669"/>
    <property type="project" value="UniProtKB-SubCell"/>
</dbReference>
<comment type="pathway">
    <text evidence="10">Cell wall biogenesis; peptidoglycan biosynthesis.</text>
</comment>
<gene>
    <name evidence="10 13" type="primary">murG</name>
    <name evidence="13" type="ORF">FYJ71_02700</name>
</gene>
<evidence type="ECO:0000259" key="11">
    <source>
        <dbReference type="Pfam" id="PF03033"/>
    </source>
</evidence>
<dbReference type="PANTHER" id="PTHR21015:SF22">
    <property type="entry name" value="GLYCOSYLTRANSFERASE"/>
    <property type="match status" value="1"/>
</dbReference>
<keyword evidence="7 10" id="KW-0472">Membrane</keyword>
<feature type="binding site" evidence="10">
    <location>
        <position position="198"/>
    </location>
    <ligand>
        <name>UDP-N-acetyl-alpha-D-glucosamine</name>
        <dbReference type="ChEBI" id="CHEBI:57705"/>
    </ligand>
</feature>
<keyword evidence="8 10" id="KW-0131">Cell cycle</keyword>
<dbReference type="GO" id="GO:0050511">
    <property type="term" value="F:undecaprenyldiphospho-muramoylpentapeptide beta-N-acetylglucosaminyltransferase activity"/>
    <property type="evidence" value="ECO:0007669"/>
    <property type="project" value="UniProtKB-UniRule"/>
</dbReference>
<feature type="binding site" evidence="10">
    <location>
        <position position="168"/>
    </location>
    <ligand>
        <name>UDP-N-acetyl-alpha-D-glucosamine</name>
        <dbReference type="ChEBI" id="CHEBI:57705"/>
    </ligand>
</feature>
<evidence type="ECO:0000256" key="2">
    <source>
        <dbReference type="ARBA" id="ARBA00022618"/>
    </source>
</evidence>
<keyword evidence="9 10" id="KW-0961">Cell wall biogenesis/degradation</keyword>
<dbReference type="CDD" id="cd03785">
    <property type="entry name" value="GT28_MurG"/>
    <property type="match status" value="1"/>
</dbReference>
<comment type="caution">
    <text evidence="10">Lacks conserved residue(s) required for the propagation of feature annotation.</text>
</comment>
<sequence>MKVILSGGGTGGHVYPAIAIANKIKEEHPDSEIIFVGTKMGIESEIVPKYGYEIKFIEVKGFKRKIDFENVKRVFMFLKSLTDSKKIIKDFKPDLVIGTGGYVSGSIVLKASKMGIKTCIHEQNSFPGITNKMLSKNVDFVLTSFEDSHKRFPKEAQDKLFITGNPVRGEILTARRDESRKILGIPSDKKMLLVAGGSGGSEEINDALKNTITKLVERDIAFTIATGKAYYDKFIDEHKDIEYKSYQKIVPYLDDMANNLAACDIVIGSAGAISMAEMTAVGVPAIIVPKAYTAENHQEYNARSLENAGGGICITESELNADRLDSEIFELLGDDEKLKKMSQASKLFGKRDAIDLIYKKIQKECIFLQKN</sequence>
<dbReference type="PANTHER" id="PTHR21015">
    <property type="entry name" value="UDP-N-ACETYLGLUCOSAMINE--N-ACETYLMURAMYL-(PENTAPEPTIDE) PYROPHOSPHORYL-UNDECAPRENOL N-ACETYLGLUCOSAMINE TRANSFERASE 1"/>
    <property type="match status" value="1"/>
</dbReference>
<dbReference type="EC" id="2.4.1.227" evidence="10"/>
<feature type="binding site" evidence="10">
    <location>
        <position position="124"/>
    </location>
    <ligand>
        <name>UDP-N-acetyl-alpha-D-glucosamine</name>
        <dbReference type="ChEBI" id="CHEBI:57705"/>
    </ligand>
</feature>
<keyword evidence="2 10" id="KW-0132">Cell division</keyword>
<dbReference type="Gene3D" id="3.40.50.2000">
    <property type="entry name" value="Glycogen Phosphorylase B"/>
    <property type="match status" value="2"/>
</dbReference>
<comment type="catalytic activity">
    <reaction evidence="10">
        <text>di-trans,octa-cis-undecaprenyl diphospho-N-acetyl-alpha-D-muramoyl-L-alanyl-D-glutamyl-meso-2,6-diaminopimeloyl-D-alanyl-D-alanine + UDP-N-acetyl-alpha-D-glucosamine = di-trans,octa-cis-undecaprenyl diphospho-[N-acetyl-alpha-D-glucosaminyl-(1-&gt;4)]-N-acetyl-alpha-D-muramoyl-L-alanyl-D-glutamyl-meso-2,6-diaminopimeloyl-D-alanyl-D-alanine + UDP + H(+)</text>
        <dbReference type="Rhea" id="RHEA:31227"/>
        <dbReference type="ChEBI" id="CHEBI:15378"/>
        <dbReference type="ChEBI" id="CHEBI:57705"/>
        <dbReference type="ChEBI" id="CHEBI:58223"/>
        <dbReference type="ChEBI" id="CHEBI:61387"/>
        <dbReference type="ChEBI" id="CHEBI:61388"/>
        <dbReference type="EC" id="2.4.1.227"/>
    </reaction>
</comment>
<dbReference type="AlphaFoldDB" id="A0A6N7XC54"/>
<dbReference type="NCBIfam" id="TIGR01133">
    <property type="entry name" value="murG"/>
    <property type="match status" value="1"/>
</dbReference>
<dbReference type="EMBL" id="VUNE01000001">
    <property type="protein sequence ID" value="MST61882.1"/>
    <property type="molecule type" value="Genomic_DNA"/>
</dbReference>
<evidence type="ECO:0000313" key="14">
    <source>
        <dbReference type="Proteomes" id="UP000440713"/>
    </source>
</evidence>
<comment type="subcellular location">
    <subcellularLocation>
        <location evidence="10">Cell membrane</location>
        <topology evidence="10">Peripheral membrane protein</topology>
        <orientation evidence="10">Cytoplasmic side</orientation>
    </subcellularLocation>
</comment>
<evidence type="ECO:0000256" key="5">
    <source>
        <dbReference type="ARBA" id="ARBA00022960"/>
    </source>
</evidence>
<keyword evidence="3 10" id="KW-0328">Glycosyltransferase</keyword>
<dbReference type="SUPFAM" id="SSF53756">
    <property type="entry name" value="UDP-Glycosyltransferase/glycogen phosphorylase"/>
    <property type="match status" value="1"/>
</dbReference>
<evidence type="ECO:0000256" key="6">
    <source>
        <dbReference type="ARBA" id="ARBA00022984"/>
    </source>
</evidence>
<dbReference type="RefSeq" id="WP_154537257.1">
    <property type="nucleotide sequence ID" value="NZ_JAQYHJ010000077.1"/>
</dbReference>
<proteinExistence type="inferred from homology"/>
<keyword evidence="1 10" id="KW-1003">Cell membrane</keyword>
<dbReference type="GO" id="GO:0009252">
    <property type="term" value="P:peptidoglycan biosynthetic process"/>
    <property type="evidence" value="ECO:0007669"/>
    <property type="project" value="UniProtKB-UniRule"/>
</dbReference>
<dbReference type="InterPro" id="IPR004276">
    <property type="entry name" value="GlycoTrans_28_N"/>
</dbReference>
<dbReference type="Pfam" id="PF03033">
    <property type="entry name" value="Glyco_transf_28"/>
    <property type="match status" value="1"/>
</dbReference>
<evidence type="ECO:0000256" key="10">
    <source>
        <dbReference type="HAMAP-Rule" id="MF_00033"/>
    </source>
</evidence>
<keyword evidence="6 10" id="KW-0573">Peptidoglycan synthesis</keyword>
<evidence type="ECO:0000256" key="3">
    <source>
        <dbReference type="ARBA" id="ARBA00022676"/>
    </source>
</evidence>
<dbReference type="Pfam" id="PF04101">
    <property type="entry name" value="Glyco_tran_28_C"/>
    <property type="match status" value="1"/>
</dbReference>
<evidence type="ECO:0000259" key="12">
    <source>
        <dbReference type="Pfam" id="PF04101"/>
    </source>
</evidence>
<comment type="function">
    <text evidence="10">Cell wall formation. Catalyzes the transfer of a GlcNAc subunit on undecaprenyl-pyrophosphoryl-MurNAc-pentapeptide (lipid intermediate I) to form undecaprenyl-pyrophosphoryl-MurNAc-(pentapeptide)GlcNAc (lipid intermediate II).</text>
</comment>
<accession>A0A6N7XC54</accession>
<dbReference type="GO" id="GO:0005975">
    <property type="term" value="P:carbohydrate metabolic process"/>
    <property type="evidence" value="ECO:0007669"/>
    <property type="project" value="InterPro"/>
</dbReference>
<evidence type="ECO:0000256" key="9">
    <source>
        <dbReference type="ARBA" id="ARBA00023316"/>
    </source>
</evidence>